<dbReference type="STRING" id="4540.A0A3L6REQ9"/>
<dbReference type="InterPro" id="IPR003340">
    <property type="entry name" value="B3_DNA-bd"/>
</dbReference>
<evidence type="ECO:0000256" key="1">
    <source>
        <dbReference type="ARBA" id="ARBA00004123"/>
    </source>
</evidence>
<dbReference type="OrthoDB" id="590488at2759"/>
<dbReference type="GO" id="GO:0005634">
    <property type="term" value="C:nucleus"/>
    <property type="evidence" value="ECO:0007669"/>
    <property type="project" value="UniProtKB-SubCell"/>
</dbReference>
<dbReference type="InterPro" id="IPR044837">
    <property type="entry name" value="REM16-like"/>
</dbReference>
<feature type="domain" description="TF-B3" evidence="7">
    <location>
        <begin position="356"/>
        <end position="458"/>
    </location>
</feature>
<keyword evidence="5" id="KW-0539">Nucleus</keyword>
<accession>A0A3L6REQ9</accession>
<dbReference type="GO" id="GO:0003677">
    <property type="term" value="F:DNA binding"/>
    <property type="evidence" value="ECO:0007669"/>
    <property type="project" value="UniProtKB-KW"/>
</dbReference>
<evidence type="ECO:0000256" key="6">
    <source>
        <dbReference type="SAM" id="MobiDB-lite"/>
    </source>
</evidence>
<proteinExistence type="predicted"/>
<comment type="subcellular location">
    <subcellularLocation>
        <location evidence="1">Nucleus</location>
    </subcellularLocation>
</comment>
<evidence type="ECO:0000256" key="5">
    <source>
        <dbReference type="ARBA" id="ARBA00023242"/>
    </source>
</evidence>
<dbReference type="Pfam" id="PF02362">
    <property type="entry name" value="B3"/>
    <property type="match status" value="4"/>
</dbReference>
<organism evidence="8 9">
    <name type="scientific">Panicum miliaceum</name>
    <name type="common">Proso millet</name>
    <name type="synonym">Broomcorn millet</name>
    <dbReference type="NCBI Taxonomy" id="4540"/>
    <lineage>
        <taxon>Eukaryota</taxon>
        <taxon>Viridiplantae</taxon>
        <taxon>Streptophyta</taxon>
        <taxon>Embryophyta</taxon>
        <taxon>Tracheophyta</taxon>
        <taxon>Spermatophyta</taxon>
        <taxon>Magnoliopsida</taxon>
        <taxon>Liliopsida</taxon>
        <taxon>Poales</taxon>
        <taxon>Poaceae</taxon>
        <taxon>PACMAD clade</taxon>
        <taxon>Panicoideae</taxon>
        <taxon>Panicodae</taxon>
        <taxon>Paniceae</taxon>
        <taxon>Panicinae</taxon>
        <taxon>Panicum</taxon>
        <taxon>Panicum sect. Panicum</taxon>
    </lineage>
</organism>
<protein>
    <submittedName>
        <fullName evidence="8">B3 domain-containing protein</fullName>
    </submittedName>
</protein>
<keyword evidence="4" id="KW-0804">Transcription</keyword>
<dbReference type="Proteomes" id="UP000275267">
    <property type="component" value="Unassembled WGS sequence"/>
</dbReference>
<feature type="region of interest" description="Disordered" evidence="6">
    <location>
        <begin position="611"/>
        <end position="670"/>
    </location>
</feature>
<keyword evidence="2" id="KW-0805">Transcription regulation</keyword>
<dbReference type="AlphaFoldDB" id="A0A3L6REQ9"/>
<dbReference type="PANTHER" id="PTHR31391:SF70">
    <property type="entry name" value="B3 DOMAIN-CONTAINING PROTEIN OS03G0622200"/>
    <property type="match status" value="1"/>
</dbReference>
<dbReference type="EMBL" id="PQIB02000009">
    <property type="protein sequence ID" value="RLN00415.1"/>
    <property type="molecule type" value="Genomic_DNA"/>
</dbReference>
<feature type="domain" description="TF-B3" evidence="7">
    <location>
        <begin position="702"/>
        <end position="798"/>
    </location>
</feature>
<evidence type="ECO:0000313" key="8">
    <source>
        <dbReference type="EMBL" id="RLN00415.1"/>
    </source>
</evidence>
<dbReference type="PANTHER" id="PTHR31391">
    <property type="entry name" value="B3 DOMAIN-CONTAINING PROTEIN OS11G0197600-RELATED"/>
    <property type="match status" value="1"/>
</dbReference>
<dbReference type="SMART" id="SM01019">
    <property type="entry name" value="B3"/>
    <property type="match status" value="5"/>
</dbReference>
<dbReference type="Gene3D" id="2.40.330.10">
    <property type="entry name" value="DNA-binding pseudobarrel domain"/>
    <property type="match status" value="5"/>
</dbReference>
<dbReference type="CDD" id="cd10017">
    <property type="entry name" value="B3_DNA"/>
    <property type="match status" value="5"/>
</dbReference>
<evidence type="ECO:0000259" key="7">
    <source>
        <dbReference type="PROSITE" id="PS50863"/>
    </source>
</evidence>
<name>A0A3L6REQ9_PANMI</name>
<feature type="region of interest" description="Disordered" evidence="6">
    <location>
        <begin position="142"/>
        <end position="197"/>
    </location>
</feature>
<evidence type="ECO:0000256" key="3">
    <source>
        <dbReference type="ARBA" id="ARBA00023125"/>
    </source>
</evidence>
<keyword evidence="3" id="KW-0238">DNA-binding</keyword>
<feature type="domain" description="TF-B3" evidence="7">
    <location>
        <begin position="478"/>
        <end position="569"/>
    </location>
</feature>
<feature type="compositionally biased region" description="Basic and acidic residues" evidence="6">
    <location>
        <begin position="157"/>
        <end position="167"/>
    </location>
</feature>
<gene>
    <name evidence="8" type="ORF">C2845_PM06G32610</name>
</gene>
<feature type="region of interest" description="Disordered" evidence="6">
    <location>
        <begin position="805"/>
        <end position="832"/>
    </location>
</feature>
<sequence length="851" mass="95445">MNPTDSPWHKSADNFKNRPGVSWPSGVEAASLQDDLLVELVSKKHFFKLMLGDFQQQMIVPEKFANNFRGQISGVVKLEAPDGNLYSVKVSQDLNNAYELEQGDMVVFRYSGDSHFKVFIFDPSGCEKEFFRVVMNPSCGVRQRGIPHEQSPSGEGLARHRTGELSHSRKASKMTPADSPSQRSTEEMTYPDDTVSPMDSGVLQTSSGSRAILAKGCILTSAQKEKLNAFEKKIRPGIPLYVTNMNKTNLSNGYMVICKDYSDKYLLHEDQTITLCHSPGSRKRDANLKISADGAYIFSTGWRSLARGNELQDGDAWALEASMSEGRVTVSVHPLYGSHIHQKKRVHDKLREIQAKTFVFVTAKKRGNESMCFNKDFAMEHLPRVPQTVRLRRPGVSCSWEAELQVRSEGKVHQLCRGWKQFVDDNALRQGELCLFQPLGGGGGEDDGELAMNMVQKGCERCREWQEHYYWEHMDVTKIRFFKLMTGDFAKGISIPEKFAKNFDGTGSIDLKAPSGETWNIGVDKHVDELFLVSRWEDFVKDHRLRENDLLVFTCSGDSSFDVLIFEASGCEKVSSLFGSSTGPDMRKRLDNMADRGKLGKQAEHYALTDSEDTTTPSHLAGFPHHASTSKKSGSRNPRKMPESPNSSSDHVKPDAIGEEDSDEEHANSNYYYSRVANRLSDEEKEKIISLASIRPDNPAFVTVLQMSHVRRKSNFLIFPSRFVADHLDSKLHEVTLVRPNRKDKWCVKYCYGRGAQGIRNYTFSMFVQENRLREGDICAFELMKGARRVTMTVHAIRKVDGRWPAGDPHPLPARTAPCAPPRASPRASGGHEPIRLAAANCSPSPPVSCI</sequence>
<evidence type="ECO:0000313" key="9">
    <source>
        <dbReference type="Proteomes" id="UP000275267"/>
    </source>
</evidence>
<dbReference type="PROSITE" id="PS50863">
    <property type="entry name" value="B3"/>
    <property type="match status" value="4"/>
</dbReference>
<feature type="domain" description="TF-B3" evidence="7">
    <location>
        <begin position="240"/>
        <end position="336"/>
    </location>
</feature>
<dbReference type="SUPFAM" id="SSF101936">
    <property type="entry name" value="DNA-binding pseudobarrel domain"/>
    <property type="match status" value="5"/>
</dbReference>
<evidence type="ECO:0000256" key="4">
    <source>
        <dbReference type="ARBA" id="ARBA00023163"/>
    </source>
</evidence>
<comment type="caution">
    <text evidence="8">The sequence shown here is derived from an EMBL/GenBank/DDBJ whole genome shotgun (WGS) entry which is preliminary data.</text>
</comment>
<evidence type="ECO:0000256" key="2">
    <source>
        <dbReference type="ARBA" id="ARBA00023015"/>
    </source>
</evidence>
<dbReference type="InterPro" id="IPR015300">
    <property type="entry name" value="DNA-bd_pseudobarrel_sf"/>
</dbReference>
<reference evidence="9" key="1">
    <citation type="journal article" date="2019" name="Nat. Commun.">
        <title>The genome of broomcorn millet.</title>
        <authorList>
            <person name="Zou C."/>
            <person name="Miki D."/>
            <person name="Li D."/>
            <person name="Tang Q."/>
            <person name="Xiao L."/>
            <person name="Rajput S."/>
            <person name="Deng P."/>
            <person name="Jia W."/>
            <person name="Huang R."/>
            <person name="Zhang M."/>
            <person name="Sun Y."/>
            <person name="Hu J."/>
            <person name="Fu X."/>
            <person name="Schnable P.S."/>
            <person name="Li F."/>
            <person name="Zhang H."/>
            <person name="Feng B."/>
            <person name="Zhu X."/>
            <person name="Liu R."/>
            <person name="Schnable J.C."/>
            <person name="Zhu J.-K."/>
            <person name="Zhang H."/>
        </authorList>
    </citation>
    <scope>NUCLEOTIDE SEQUENCE [LARGE SCALE GENOMIC DNA]</scope>
</reference>
<keyword evidence="9" id="KW-1185">Reference proteome</keyword>